<dbReference type="EMBL" id="JANPWB010000012">
    <property type="protein sequence ID" value="KAJ1113689.1"/>
    <property type="molecule type" value="Genomic_DNA"/>
</dbReference>
<keyword evidence="3" id="KW-1185">Reference proteome</keyword>
<evidence type="ECO:0000256" key="1">
    <source>
        <dbReference type="SAM" id="MobiDB-lite"/>
    </source>
</evidence>
<protein>
    <submittedName>
        <fullName evidence="2">Uncharacterized protein</fullName>
    </submittedName>
</protein>
<dbReference type="Proteomes" id="UP001066276">
    <property type="component" value="Chromosome 8"/>
</dbReference>
<dbReference type="AlphaFoldDB" id="A0AAV7NG71"/>
<feature type="compositionally biased region" description="Basic and acidic residues" evidence="1">
    <location>
        <begin position="94"/>
        <end position="122"/>
    </location>
</feature>
<name>A0AAV7NG71_PLEWA</name>
<accession>A0AAV7NG71</accession>
<gene>
    <name evidence="2" type="ORF">NDU88_001931</name>
</gene>
<feature type="region of interest" description="Disordered" evidence="1">
    <location>
        <begin position="1"/>
        <end position="136"/>
    </location>
</feature>
<feature type="region of interest" description="Disordered" evidence="1">
    <location>
        <begin position="167"/>
        <end position="218"/>
    </location>
</feature>
<feature type="compositionally biased region" description="Basic and acidic residues" evidence="1">
    <location>
        <begin position="202"/>
        <end position="211"/>
    </location>
</feature>
<reference evidence="2" key="1">
    <citation type="journal article" date="2022" name="bioRxiv">
        <title>Sequencing and chromosome-scale assembly of the giantPleurodeles waltlgenome.</title>
        <authorList>
            <person name="Brown T."/>
            <person name="Elewa A."/>
            <person name="Iarovenko S."/>
            <person name="Subramanian E."/>
            <person name="Araus A.J."/>
            <person name="Petzold A."/>
            <person name="Susuki M."/>
            <person name="Suzuki K.-i.T."/>
            <person name="Hayashi T."/>
            <person name="Toyoda A."/>
            <person name="Oliveira C."/>
            <person name="Osipova E."/>
            <person name="Leigh N.D."/>
            <person name="Simon A."/>
            <person name="Yun M.H."/>
        </authorList>
    </citation>
    <scope>NUCLEOTIDE SEQUENCE</scope>
    <source>
        <strain evidence="2">20211129_DDA</strain>
        <tissue evidence="2">Liver</tissue>
    </source>
</reference>
<feature type="compositionally biased region" description="Acidic residues" evidence="1">
    <location>
        <begin position="35"/>
        <end position="52"/>
    </location>
</feature>
<sequence>MPSNSSNCPGALLGVCTTEARRRASRGTAERKEEEENVSMACEEEADEEDVGDQVGRRGRRGTDAEDAGPKILEGDSTSQEDTDAERWQAATLCRKEPGAEETPSESKDREEELGAVEEPKGVETSPRPSQAPGGVWLHKLRSHFRRGICLEKKGEVASEGYGIEEGRLTTHSRSADGGTAGPARRRQNLWQKEQSIRKKSVGGEHQEKKVSLIQTVN</sequence>
<comment type="caution">
    <text evidence="2">The sequence shown here is derived from an EMBL/GenBank/DDBJ whole genome shotgun (WGS) entry which is preliminary data.</text>
</comment>
<evidence type="ECO:0000313" key="2">
    <source>
        <dbReference type="EMBL" id="KAJ1113689.1"/>
    </source>
</evidence>
<evidence type="ECO:0000313" key="3">
    <source>
        <dbReference type="Proteomes" id="UP001066276"/>
    </source>
</evidence>
<organism evidence="2 3">
    <name type="scientific">Pleurodeles waltl</name>
    <name type="common">Iberian ribbed newt</name>
    <dbReference type="NCBI Taxonomy" id="8319"/>
    <lineage>
        <taxon>Eukaryota</taxon>
        <taxon>Metazoa</taxon>
        <taxon>Chordata</taxon>
        <taxon>Craniata</taxon>
        <taxon>Vertebrata</taxon>
        <taxon>Euteleostomi</taxon>
        <taxon>Amphibia</taxon>
        <taxon>Batrachia</taxon>
        <taxon>Caudata</taxon>
        <taxon>Salamandroidea</taxon>
        <taxon>Salamandridae</taxon>
        <taxon>Pleurodelinae</taxon>
        <taxon>Pleurodeles</taxon>
    </lineage>
</organism>
<proteinExistence type="predicted"/>